<dbReference type="GO" id="GO:0004801">
    <property type="term" value="F:transaldolase activity"/>
    <property type="evidence" value="ECO:0007669"/>
    <property type="project" value="UniProtKB-EC"/>
</dbReference>
<evidence type="ECO:0000256" key="8">
    <source>
        <dbReference type="ARBA" id="ARBA00048810"/>
    </source>
</evidence>
<reference evidence="10 12" key="2">
    <citation type="submission" date="2018-06" db="EMBL/GenBank/DDBJ databases">
        <authorList>
            <consortium name="Pathogen Informatics"/>
            <person name="Doyle S."/>
        </authorList>
    </citation>
    <scope>NUCLEOTIDE SEQUENCE [LARGE SCALE GENOMIC DNA]</scope>
    <source>
        <strain evidence="10 12">NCTC12376</strain>
    </source>
</reference>
<proteinExistence type="inferred from homology"/>
<dbReference type="GO" id="GO:0005975">
    <property type="term" value="P:carbohydrate metabolic process"/>
    <property type="evidence" value="ECO:0007669"/>
    <property type="project" value="InterPro"/>
</dbReference>
<evidence type="ECO:0000313" key="10">
    <source>
        <dbReference type="EMBL" id="STY17196.1"/>
    </source>
</evidence>
<dbReference type="PANTHER" id="PTHR10683:SF18">
    <property type="entry name" value="TRANSALDOLASE"/>
    <property type="match status" value="1"/>
</dbReference>
<evidence type="ECO:0000256" key="7">
    <source>
        <dbReference type="ARBA" id="ARBA00023270"/>
    </source>
</evidence>
<evidence type="ECO:0000256" key="4">
    <source>
        <dbReference type="ARBA" id="ARBA00013151"/>
    </source>
</evidence>
<comment type="function">
    <text evidence="1">Transaldolase is important for the balance of metabolites in the pentose-phosphate pathway.</text>
</comment>
<dbReference type="Proteomes" id="UP000254230">
    <property type="component" value="Unassembled WGS sequence"/>
</dbReference>
<evidence type="ECO:0000256" key="2">
    <source>
        <dbReference type="ARBA" id="ARBA00004857"/>
    </source>
</evidence>
<dbReference type="STRING" id="45072.Lqua_0492"/>
<dbReference type="InterPro" id="IPR018225">
    <property type="entry name" value="Transaldolase_AS"/>
</dbReference>
<dbReference type="OrthoDB" id="9809101at2"/>
<dbReference type="EMBL" id="UGOW01000001">
    <property type="protein sequence ID" value="STY17196.1"/>
    <property type="molecule type" value="Genomic_DNA"/>
</dbReference>
<dbReference type="UniPathway" id="UPA00115">
    <property type="reaction ID" value="UER00414"/>
</dbReference>
<comment type="catalytic activity">
    <reaction evidence="8">
        <text>D-sedoheptulose 7-phosphate + D-glyceraldehyde 3-phosphate = D-erythrose 4-phosphate + beta-D-fructose 6-phosphate</text>
        <dbReference type="Rhea" id="RHEA:17053"/>
        <dbReference type="ChEBI" id="CHEBI:16897"/>
        <dbReference type="ChEBI" id="CHEBI:57483"/>
        <dbReference type="ChEBI" id="CHEBI:57634"/>
        <dbReference type="ChEBI" id="CHEBI:59776"/>
        <dbReference type="EC" id="2.2.1.2"/>
    </reaction>
</comment>
<comment type="pathway">
    <text evidence="2">Carbohydrate degradation; pentose phosphate pathway; D-glyceraldehyde 3-phosphate and beta-D-fructose 6-phosphate from D-ribose 5-phosphate and D-xylulose 5-phosphate (non-oxidative stage): step 2/3.</text>
</comment>
<dbReference type="PANTHER" id="PTHR10683">
    <property type="entry name" value="TRANSALDOLASE"/>
    <property type="match status" value="1"/>
</dbReference>
<dbReference type="AlphaFoldDB" id="A0A378KS79"/>
<dbReference type="InterPro" id="IPR013785">
    <property type="entry name" value="Aldolase_TIM"/>
</dbReference>
<evidence type="ECO:0000313" key="9">
    <source>
        <dbReference type="EMBL" id="KTD53807.1"/>
    </source>
</evidence>
<dbReference type="InterPro" id="IPR001585">
    <property type="entry name" value="TAL/FSA"/>
</dbReference>
<keyword evidence="5 10" id="KW-0808">Transferase</keyword>
<dbReference type="EC" id="2.2.1.2" evidence="4"/>
<evidence type="ECO:0000313" key="12">
    <source>
        <dbReference type="Proteomes" id="UP000254230"/>
    </source>
</evidence>
<keyword evidence="6" id="KW-0570">Pentose shunt</keyword>
<gene>
    <name evidence="10" type="primary">tal</name>
    <name evidence="9" type="ORF">Lqua_0492</name>
    <name evidence="10" type="ORF">NCTC12376_00990</name>
</gene>
<dbReference type="PROSITE" id="PS00958">
    <property type="entry name" value="TRANSALDOLASE_2"/>
    <property type="match status" value="1"/>
</dbReference>
<evidence type="ECO:0000256" key="6">
    <source>
        <dbReference type="ARBA" id="ARBA00023126"/>
    </source>
</evidence>
<dbReference type="GO" id="GO:0005737">
    <property type="term" value="C:cytoplasm"/>
    <property type="evidence" value="ECO:0007669"/>
    <property type="project" value="InterPro"/>
</dbReference>
<accession>A0A378KS79</accession>
<evidence type="ECO:0000256" key="1">
    <source>
        <dbReference type="ARBA" id="ARBA00003518"/>
    </source>
</evidence>
<dbReference type="SUPFAM" id="SSF51569">
    <property type="entry name" value="Aldolase"/>
    <property type="match status" value="1"/>
</dbReference>
<evidence type="ECO:0000256" key="5">
    <source>
        <dbReference type="ARBA" id="ARBA00022679"/>
    </source>
</evidence>
<dbReference type="EMBL" id="LNYR01000004">
    <property type="protein sequence ID" value="KTD53807.1"/>
    <property type="molecule type" value="Genomic_DNA"/>
</dbReference>
<dbReference type="RefSeq" id="WP_058472711.1">
    <property type="nucleotide sequence ID" value="NZ_CAAAIL010000039.1"/>
</dbReference>
<keyword evidence="11" id="KW-1185">Reference proteome</keyword>
<dbReference type="Proteomes" id="UP000054639">
    <property type="component" value="Unassembled WGS sequence"/>
</dbReference>
<reference evidence="9 11" key="1">
    <citation type="submission" date="2015-11" db="EMBL/GenBank/DDBJ databases">
        <title>Genomic analysis of 38 Legionella species identifies large and diverse effector repertoires.</title>
        <authorList>
            <person name="Burstein D."/>
            <person name="Amaro F."/>
            <person name="Zusman T."/>
            <person name="Lifshitz Z."/>
            <person name="Cohen O."/>
            <person name="Gilbert J.A."/>
            <person name="Pupko T."/>
            <person name="Shuman H.A."/>
            <person name="Segal G."/>
        </authorList>
    </citation>
    <scope>NUCLEOTIDE SEQUENCE [LARGE SCALE GENOMIC DNA]</scope>
    <source>
        <strain evidence="9 11">ATCC 49507</strain>
    </source>
</reference>
<evidence type="ECO:0000256" key="3">
    <source>
        <dbReference type="ARBA" id="ARBA00008012"/>
    </source>
</evidence>
<protein>
    <recommendedName>
        <fullName evidence="4">transaldolase</fullName>
        <ecNumber evidence="4">2.2.1.2</ecNumber>
    </recommendedName>
</protein>
<dbReference type="GO" id="GO:0006098">
    <property type="term" value="P:pentose-phosphate shunt"/>
    <property type="evidence" value="ECO:0007669"/>
    <property type="project" value="UniProtKB-UniPathway"/>
</dbReference>
<sequence length="335" mass="38212">MNQLEQLKQYSKIVADTGDVRLIKQYQTIDATTNPKLILDASENPHYQDIIAHIRDEAKKNDGSPFPEPIRFIARFITEIGYEILQVIPGRVSSELDPRLSFNTEGTIERARYLIQLYEKKGIQKERILIKVAATYEGIEACRILETEGIHCNMTLVFSNLQAIACAKANATLISPFVGRTNEYYENHNIQLPSQNLSPGVQLIHDIVHQFNQQGIKTEVMAASFRDKHQVLAIAGSPLITVPPAILNELIQSEDPVEMMIKPESNLSEHLSVPKSRYEFMNALKNDKAAYHLLQDGVFKFTKAFLKLRQTIFNQSMPRLMLNVLVEKIRQSRYF</sequence>
<dbReference type="Gene3D" id="3.20.20.70">
    <property type="entry name" value="Aldolase class I"/>
    <property type="match status" value="1"/>
</dbReference>
<dbReference type="Pfam" id="PF00923">
    <property type="entry name" value="TAL_FSA"/>
    <property type="match status" value="1"/>
</dbReference>
<dbReference type="CDD" id="cd00957">
    <property type="entry name" value="Transaldolase_TalAB"/>
    <property type="match status" value="1"/>
</dbReference>
<comment type="similarity">
    <text evidence="3">Belongs to the transaldolase family. Type 1 subfamily.</text>
</comment>
<dbReference type="InterPro" id="IPR004730">
    <property type="entry name" value="Transaldolase_1"/>
</dbReference>
<keyword evidence="7" id="KW-0704">Schiff base</keyword>
<organism evidence="10 12">
    <name type="scientific">Legionella quateirensis</name>
    <dbReference type="NCBI Taxonomy" id="45072"/>
    <lineage>
        <taxon>Bacteria</taxon>
        <taxon>Pseudomonadati</taxon>
        <taxon>Pseudomonadota</taxon>
        <taxon>Gammaproteobacteria</taxon>
        <taxon>Legionellales</taxon>
        <taxon>Legionellaceae</taxon>
        <taxon>Legionella</taxon>
    </lineage>
</organism>
<evidence type="ECO:0000313" key="11">
    <source>
        <dbReference type="Proteomes" id="UP000054639"/>
    </source>
</evidence>
<name>A0A378KS79_9GAMM</name>